<dbReference type="InterPro" id="IPR000835">
    <property type="entry name" value="HTH_MarR-typ"/>
</dbReference>
<evidence type="ECO:0000256" key="1">
    <source>
        <dbReference type="ARBA" id="ARBA00004496"/>
    </source>
</evidence>
<feature type="domain" description="HTH marR-type" evidence="9">
    <location>
        <begin position="10"/>
        <end position="144"/>
    </location>
</feature>
<comment type="subcellular location">
    <subcellularLocation>
        <location evidence="1">Cytoplasm</location>
    </subcellularLocation>
</comment>
<sequence>MASENSLSLEQQLCFSTYACSREMTKLYRPILQELGLTYPQYLVMLVLWEQEEISVKALGKELFLDSGTLTPLLKRLEEAGFVQRNRSKKDERKVNICLTERGRKLQTEAYRVPEYMLSASGLNQEDFERLNLEFRNLLKKLTSINTNV</sequence>
<keyword evidence="3" id="KW-0805">Transcription regulation</keyword>
<dbReference type="InterPro" id="IPR036390">
    <property type="entry name" value="WH_DNA-bd_sf"/>
</dbReference>
<dbReference type="PANTHER" id="PTHR42756:SF1">
    <property type="entry name" value="TRANSCRIPTIONAL REPRESSOR OF EMRAB OPERON"/>
    <property type="match status" value="1"/>
</dbReference>
<keyword evidence="4" id="KW-0238">DNA-binding</keyword>
<dbReference type="OrthoDB" id="9806864at2"/>
<comment type="similarity">
    <text evidence="6">Belongs to the SarZ family.</text>
</comment>
<organism evidence="10 11">
    <name type="scientific">Metabacillus indicus</name>
    <name type="common">Bacillus indicus</name>
    <dbReference type="NCBI Taxonomy" id="246786"/>
    <lineage>
        <taxon>Bacteria</taxon>
        <taxon>Bacillati</taxon>
        <taxon>Bacillota</taxon>
        <taxon>Bacilli</taxon>
        <taxon>Bacillales</taxon>
        <taxon>Bacillaceae</taxon>
        <taxon>Metabacillus</taxon>
    </lineage>
</organism>
<dbReference type="InterPro" id="IPR036388">
    <property type="entry name" value="WH-like_DNA-bd_sf"/>
</dbReference>
<evidence type="ECO:0000256" key="3">
    <source>
        <dbReference type="ARBA" id="ARBA00023015"/>
    </source>
</evidence>
<proteinExistence type="inferred from homology"/>
<gene>
    <name evidence="10" type="ORF">GS18_0202540</name>
</gene>
<dbReference type="PRINTS" id="PR00598">
    <property type="entry name" value="HTHMARR"/>
</dbReference>
<dbReference type="STRING" id="246786.GS18_0202540"/>
<dbReference type="InterPro" id="IPR055166">
    <property type="entry name" value="Transc_reg_Sar_Rot_HTH"/>
</dbReference>
<evidence type="ECO:0000256" key="2">
    <source>
        <dbReference type="ARBA" id="ARBA00022490"/>
    </source>
</evidence>
<evidence type="ECO:0000259" key="9">
    <source>
        <dbReference type="PROSITE" id="PS50995"/>
    </source>
</evidence>
<evidence type="ECO:0000256" key="5">
    <source>
        <dbReference type="ARBA" id="ARBA00023163"/>
    </source>
</evidence>
<dbReference type="SMART" id="SM00347">
    <property type="entry name" value="HTH_MARR"/>
    <property type="match status" value="1"/>
</dbReference>
<keyword evidence="5" id="KW-0804">Transcription</keyword>
<dbReference type="PROSITE" id="PS50995">
    <property type="entry name" value="HTH_MARR_2"/>
    <property type="match status" value="1"/>
</dbReference>
<dbReference type="EMBL" id="JNVC02000001">
    <property type="protein sequence ID" value="KEZ53849.1"/>
    <property type="molecule type" value="Genomic_DNA"/>
</dbReference>
<evidence type="ECO:0000256" key="7">
    <source>
        <dbReference type="ARBA" id="ARBA00047188"/>
    </source>
</evidence>
<evidence type="ECO:0000256" key="4">
    <source>
        <dbReference type="ARBA" id="ARBA00023125"/>
    </source>
</evidence>
<evidence type="ECO:0000313" key="10">
    <source>
        <dbReference type="EMBL" id="KEZ53849.1"/>
    </source>
</evidence>
<protein>
    <recommendedName>
        <fullName evidence="7">HTH-type transcriptional regulator SarZ</fullName>
    </recommendedName>
    <alternativeName>
        <fullName evidence="8">Staphylococcal accessory regulator Z</fullName>
    </alternativeName>
</protein>
<dbReference type="FunFam" id="1.10.10.10:FF:000163">
    <property type="entry name" value="MarR family transcriptional regulator"/>
    <property type="match status" value="1"/>
</dbReference>
<dbReference type="GO" id="GO:0003677">
    <property type="term" value="F:DNA binding"/>
    <property type="evidence" value="ECO:0007669"/>
    <property type="project" value="UniProtKB-KW"/>
</dbReference>
<dbReference type="GO" id="GO:0003700">
    <property type="term" value="F:DNA-binding transcription factor activity"/>
    <property type="evidence" value="ECO:0007669"/>
    <property type="project" value="InterPro"/>
</dbReference>
<dbReference type="AlphaFoldDB" id="A0A084H2N7"/>
<keyword evidence="11" id="KW-1185">Reference proteome</keyword>
<dbReference type="GO" id="GO:0005737">
    <property type="term" value="C:cytoplasm"/>
    <property type="evidence" value="ECO:0007669"/>
    <property type="project" value="UniProtKB-SubCell"/>
</dbReference>
<dbReference type="Gene3D" id="1.10.10.10">
    <property type="entry name" value="Winged helix-like DNA-binding domain superfamily/Winged helix DNA-binding domain"/>
    <property type="match status" value="1"/>
</dbReference>
<dbReference type="Pfam" id="PF22381">
    <property type="entry name" value="Staph_reg_Sar_Rot"/>
    <property type="match status" value="1"/>
</dbReference>
<name>A0A084H2N7_METID</name>
<dbReference type="SUPFAM" id="SSF46785">
    <property type="entry name" value="Winged helix' DNA-binding domain"/>
    <property type="match status" value="1"/>
</dbReference>
<reference evidence="10 11" key="1">
    <citation type="journal article" date="2005" name="Int. J. Syst. Evol. Microbiol.">
        <title>Bacillus cibi sp. nov., isolated from jeotgal, a traditional Korean fermented seafood.</title>
        <authorList>
            <person name="Yoon J.H."/>
            <person name="Lee C.H."/>
            <person name="Oh T.K."/>
        </authorList>
    </citation>
    <scope>NUCLEOTIDE SEQUENCE [LARGE SCALE GENOMIC DNA]</scope>
    <source>
        <strain evidence="10 11">DSM 16189</strain>
    </source>
</reference>
<dbReference type="RefSeq" id="WP_029565417.1">
    <property type="nucleotide sequence ID" value="NZ_JNVC02000001.1"/>
</dbReference>
<dbReference type="PANTHER" id="PTHR42756">
    <property type="entry name" value="TRANSCRIPTIONAL REGULATOR, MARR"/>
    <property type="match status" value="1"/>
</dbReference>
<evidence type="ECO:0000313" key="11">
    <source>
        <dbReference type="Proteomes" id="UP000028549"/>
    </source>
</evidence>
<comment type="caution">
    <text evidence="10">The sequence shown here is derived from an EMBL/GenBank/DDBJ whole genome shotgun (WGS) entry which is preliminary data.</text>
</comment>
<accession>A0A084H2N7</accession>
<keyword evidence="2" id="KW-0963">Cytoplasm</keyword>
<dbReference type="Proteomes" id="UP000028549">
    <property type="component" value="Unassembled WGS sequence"/>
</dbReference>
<evidence type="ECO:0000256" key="6">
    <source>
        <dbReference type="ARBA" id="ARBA00046337"/>
    </source>
</evidence>
<evidence type="ECO:0000256" key="8">
    <source>
        <dbReference type="ARBA" id="ARBA00047207"/>
    </source>
</evidence>